<evidence type="ECO:0000256" key="3">
    <source>
        <dbReference type="ARBA" id="ARBA00023163"/>
    </source>
</evidence>
<accession>A0ABV1LUK4</accession>
<dbReference type="Pfam" id="PF07729">
    <property type="entry name" value="FCD"/>
    <property type="match status" value="1"/>
</dbReference>
<evidence type="ECO:0000256" key="1">
    <source>
        <dbReference type="ARBA" id="ARBA00023015"/>
    </source>
</evidence>
<dbReference type="InterPro" id="IPR036390">
    <property type="entry name" value="WH_DNA-bd_sf"/>
</dbReference>
<dbReference type="Proteomes" id="UP001469089">
    <property type="component" value="Unassembled WGS sequence"/>
</dbReference>
<proteinExistence type="predicted"/>
<evidence type="ECO:0000313" key="6">
    <source>
        <dbReference type="Proteomes" id="UP001469089"/>
    </source>
</evidence>
<dbReference type="PANTHER" id="PTHR43537">
    <property type="entry name" value="TRANSCRIPTIONAL REGULATOR, GNTR FAMILY"/>
    <property type="match status" value="1"/>
</dbReference>
<keyword evidence="3" id="KW-0804">Transcription</keyword>
<organism evidence="5 6">
    <name type="scientific">Paraburkholderia acidicola</name>
    <dbReference type="NCBI Taxonomy" id="1912599"/>
    <lineage>
        <taxon>Bacteria</taxon>
        <taxon>Pseudomonadati</taxon>
        <taxon>Pseudomonadota</taxon>
        <taxon>Betaproteobacteria</taxon>
        <taxon>Burkholderiales</taxon>
        <taxon>Burkholderiaceae</taxon>
        <taxon>Paraburkholderia</taxon>
    </lineage>
</organism>
<dbReference type="CDD" id="cd07377">
    <property type="entry name" value="WHTH_GntR"/>
    <property type="match status" value="1"/>
</dbReference>
<dbReference type="EMBL" id="JAOALG010000002">
    <property type="protein sequence ID" value="MEQ5842933.1"/>
    <property type="molecule type" value="Genomic_DNA"/>
</dbReference>
<evidence type="ECO:0000313" key="5">
    <source>
        <dbReference type="EMBL" id="MEQ5842933.1"/>
    </source>
</evidence>
<feature type="domain" description="HTH gntR-type" evidence="4">
    <location>
        <begin position="22"/>
        <end position="92"/>
    </location>
</feature>
<protein>
    <submittedName>
        <fullName evidence="5">FCD domain-containing protein</fullName>
    </submittedName>
</protein>
<dbReference type="InterPro" id="IPR011711">
    <property type="entry name" value="GntR_C"/>
</dbReference>
<comment type="caution">
    <text evidence="5">The sequence shown here is derived from an EMBL/GenBank/DDBJ whole genome shotgun (WGS) entry which is preliminary data.</text>
</comment>
<dbReference type="SMART" id="SM00345">
    <property type="entry name" value="HTH_GNTR"/>
    <property type="match status" value="1"/>
</dbReference>
<dbReference type="PROSITE" id="PS50949">
    <property type="entry name" value="HTH_GNTR"/>
    <property type="match status" value="1"/>
</dbReference>
<dbReference type="InterPro" id="IPR008920">
    <property type="entry name" value="TF_FadR/GntR_C"/>
</dbReference>
<evidence type="ECO:0000259" key="4">
    <source>
        <dbReference type="PROSITE" id="PS50949"/>
    </source>
</evidence>
<dbReference type="InterPro" id="IPR036388">
    <property type="entry name" value="WH-like_DNA-bd_sf"/>
</dbReference>
<evidence type="ECO:0000256" key="2">
    <source>
        <dbReference type="ARBA" id="ARBA00023125"/>
    </source>
</evidence>
<keyword evidence="6" id="KW-1185">Reference proteome</keyword>
<name>A0ABV1LUK4_9BURK</name>
<dbReference type="RefSeq" id="WP_349544681.1">
    <property type="nucleotide sequence ID" value="NZ_JAOALG010000002.1"/>
</dbReference>
<dbReference type="SMART" id="SM00895">
    <property type="entry name" value="FCD"/>
    <property type="match status" value="1"/>
</dbReference>
<reference evidence="5 6" key="1">
    <citation type="journal article" date="2024" name="Chem. Sci.">
        <title>Discovery of a lagriamide polyketide by integrated genome mining, isotopic labeling, and untargeted metabolomics.</title>
        <authorList>
            <person name="Fergusson C.H."/>
            <person name="Saulog J."/>
            <person name="Paulo B.S."/>
            <person name="Wilson D.M."/>
            <person name="Liu D.Y."/>
            <person name="Morehouse N.J."/>
            <person name="Waterworth S."/>
            <person name="Barkei J."/>
            <person name="Gray C.A."/>
            <person name="Kwan J.C."/>
            <person name="Eustaquio A.S."/>
            <person name="Linington R.G."/>
        </authorList>
    </citation>
    <scope>NUCLEOTIDE SEQUENCE [LARGE SCALE GENOMIC DNA]</scope>
    <source>
        <strain evidence="5 6">RL17-338-BIF-B</strain>
    </source>
</reference>
<dbReference type="Pfam" id="PF00392">
    <property type="entry name" value="GntR"/>
    <property type="match status" value="1"/>
</dbReference>
<dbReference type="PANTHER" id="PTHR43537:SF24">
    <property type="entry name" value="GLUCONATE OPERON TRANSCRIPTIONAL REPRESSOR"/>
    <property type="match status" value="1"/>
</dbReference>
<dbReference type="InterPro" id="IPR000524">
    <property type="entry name" value="Tscrpt_reg_HTH_GntR"/>
</dbReference>
<keyword evidence="1" id="KW-0805">Transcription regulation</keyword>
<keyword evidence="2" id="KW-0238">DNA-binding</keyword>
<dbReference type="SUPFAM" id="SSF48008">
    <property type="entry name" value="GntR ligand-binding domain-like"/>
    <property type="match status" value="1"/>
</dbReference>
<dbReference type="Gene3D" id="1.10.10.10">
    <property type="entry name" value="Winged helix-like DNA-binding domain superfamily/Winged helix DNA-binding domain"/>
    <property type="match status" value="1"/>
</dbReference>
<gene>
    <name evidence="5" type="ORF">N0A02_26100</name>
</gene>
<sequence>MILRKSNYREPVEMEQIVRTSLSSYQAVVDHLRREMALGRIRPGDKLPAERILAEQLGVARETLRQGLRILEGSGHIVVTRGAHGGAFVQESIIDPRVIRDDLQERWEGILHLVEFRSIAESGAARLAATRRTETDLEAMLEAQRDLLDAESTYDARLADTAFHLVIAKASGNPMLVTSIEDARVTMFSPVDLLAFNFATRVTYDAHQDVIEAIERKDAEMAGKLMERHLSITRDEVTDLRKTIESRPVNAGARKIK</sequence>
<dbReference type="SUPFAM" id="SSF46785">
    <property type="entry name" value="Winged helix' DNA-binding domain"/>
    <property type="match status" value="1"/>
</dbReference>
<dbReference type="Gene3D" id="1.20.120.530">
    <property type="entry name" value="GntR ligand-binding domain-like"/>
    <property type="match status" value="1"/>
</dbReference>
<dbReference type="PRINTS" id="PR00035">
    <property type="entry name" value="HTHGNTR"/>
</dbReference>